<name>A0A7S1NAV3_9EUGL</name>
<dbReference type="AlphaFoldDB" id="A0A7S1NAV3"/>
<protein>
    <submittedName>
        <fullName evidence="1">Uncharacterized protein</fullName>
    </submittedName>
</protein>
<sequence>MSVSEIAQNVTSMLILAPDTGAQHNKIPEQKQNAWHTSMGTPQALLVEVIGLVWDDESLEHICSRVVHPQDLSLRATDCTISTASVRFASTERGKGKPGVVSFSFNRELRLNLTWAPGKDLSSWPMD</sequence>
<organism evidence="1">
    <name type="scientific">Eutreptiella gymnastica</name>
    <dbReference type="NCBI Taxonomy" id="73025"/>
    <lineage>
        <taxon>Eukaryota</taxon>
        <taxon>Discoba</taxon>
        <taxon>Euglenozoa</taxon>
        <taxon>Euglenida</taxon>
        <taxon>Spirocuta</taxon>
        <taxon>Euglenophyceae</taxon>
        <taxon>Eutreptiales</taxon>
        <taxon>Eutreptiaceae</taxon>
        <taxon>Eutreptiella</taxon>
    </lineage>
</organism>
<proteinExistence type="predicted"/>
<gene>
    <name evidence="1" type="ORF">EGYM00392_LOCUS17993</name>
</gene>
<accession>A0A7S1NAV3</accession>
<dbReference type="EMBL" id="HBGA01048917">
    <property type="protein sequence ID" value="CAD9006903.1"/>
    <property type="molecule type" value="Transcribed_RNA"/>
</dbReference>
<evidence type="ECO:0000313" key="1">
    <source>
        <dbReference type="EMBL" id="CAD9006903.1"/>
    </source>
</evidence>
<reference evidence="1" key="1">
    <citation type="submission" date="2021-01" db="EMBL/GenBank/DDBJ databases">
        <authorList>
            <person name="Corre E."/>
            <person name="Pelletier E."/>
            <person name="Niang G."/>
            <person name="Scheremetjew M."/>
            <person name="Finn R."/>
            <person name="Kale V."/>
            <person name="Holt S."/>
            <person name="Cochrane G."/>
            <person name="Meng A."/>
            <person name="Brown T."/>
            <person name="Cohen L."/>
        </authorList>
    </citation>
    <scope>NUCLEOTIDE SEQUENCE</scope>
    <source>
        <strain evidence="1">NIES-381</strain>
    </source>
</reference>